<dbReference type="AlphaFoldDB" id="A0A4C1WVD0"/>
<dbReference type="CDD" id="cd22547">
    <property type="entry name" value="SP6-9-like_N"/>
    <property type="match status" value="1"/>
</dbReference>
<feature type="region of interest" description="Disordered" evidence="13">
    <location>
        <begin position="433"/>
        <end position="453"/>
    </location>
</feature>
<dbReference type="STRING" id="151549.A0A4C1WVD0"/>
<evidence type="ECO:0000256" key="3">
    <source>
        <dbReference type="ARBA" id="ARBA00022737"/>
    </source>
</evidence>
<keyword evidence="4 12" id="KW-0863">Zinc-finger</keyword>
<comment type="caution">
    <text evidence="15">The sequence shown here is derived from an EMBL/GenBank/DDBJ whole genome shotgun (WGS) entry which is preliminary data.</text>
</comment>
<keyword evidence="9" id="KW-0539">Nucleus</keyword>
<comment type="similarity">
    <text evidence="11">Belongs to the Sp1 C2H2-type zinc-finger protein family.</text>
</comment>
<evidence type="ECO:0000256" key="9">
    <source>
        <dbReference type="ARBA" id="ARBA00023242"/>
    </source>
</evidence>
<feature type="domain" description="C2H2-type" evidence="14">
    <location>
        <begin position="485"/>
        <end position="514"/>
    </location>
</feature>
<proteinExistence type="inferred from homology"/>
<keyword evidence="5" id="KW-0862">Zinc</keyword>
<accession>A0A4C1WVD0</accession>
<evidence type="ECO:0000256" key="1">
    <source>
        <dbReference type="ARBA" id="ARBA00004123"/>
    </source>
</evidence>
<dbReference type="GO" id="GO:0000981">
    <property type="term" value="F:DNA-binding transcription factor activity, RNA polymerase II-specific"/>
    <property type="evidence" value="ECO:0007669"/>
    <property type="project" value="TreeGrafter"/>
</dbReference>
<dbReference type="Gene3D" id="3.30.160.60">
    <property type="entry name" value="Classic Zinc Finger"/>
    <property type="match status" value="3"/>
</dbReference>
<dbReference type="FunFam" id="3.30.160.60:FF:000077">
    <property type="entry name" value="Sp8 transcription factor"/>
    <property type="match status" value="1"/>
</dbReference>
<comment type="subcellular location">
    <subcellularLocation>
        <location evidence="1">Nucleus</location>
    </subcellularLocation>
</comment>
<evidence type="ECO:0000256" key="13">
    <source>
        <dbReference type="SAM" id="MobiDB-lite"/>
    </source>
</evidence>
<evidence type="ECO:0000256" key="6">
    <source>
        <dbReference type="ARBA" id="ARBA00023015"/>
    </source>
</evidence>
<dbReference type="InterPro" id="IPR013087">
    <property type="entry name" value="Znf_C2H2_type"/>
</dbReference>
<feature type="region of interest" description="Disordered" evidence="13">
    <location>
        <begin position="562"/>
        <end position="608"/>
    </location>
</feature>
<dbReference type="Proteomes" id="UP000299102">
    <property type="component" value="Unassembled WGS sequence"/>
</dbReference>
<dbReference type="OrthoDB" id="6365676at2759"/>
<dbReference type="EMBL" id="BGZK01000650">
    <property type="protein sequence ID" value="GBP54582.1"/>
    <property type="molecule type" value="Genomic_DNA"/>
</dbReference>
<sequence>MVKQALNLEGHDPNDPHDSPLIPPLPLMDIGLFLRQFNFLSPRIFYDNDLRHFDKEKAIKVVTRGRRRRRGVGRSQAPSKLCFNASRRARARAGRRPRPITESFDPTVTFFIHANADVALCGRLEFSIELELFGTIIQMVQVLRDNNEAIPLGVLVQKRHPTTQNPDVNQAKGSMTVFDLYYINMVRSDTVSRNICHIYSPLLEIPPFDSGRLYYFYLLDCLGRAASITSTVYEHPSLRGTPLAMLAAQCNKLSSKSPPPLADAAVGKGFHPWKKSPGAHSPSGGGAAPRSQPSACTPYARAPASCAAAPSYGNDLYFPSSGDQLLGKSDSSASLGSMYSRHPYESWPFNVGGGSGGGALKAAEMGGVGAVGSTWWDMHSGWLDVGGQMANYAGQDYSQLTHSLSGGAHLLPPAPHLLQDAYKSVLPTQSSFGLHAPGSPATPAQAPSPRSQRRYAGRATCDCPNCQEAERLGPAGAHLRKKNIHSCHIPGCGKVYGKTSHLKAHLRWHTGERPFVCNWLFCGKRFTRSDELQRHLRTHTGEKRFACPVCNKRFMRSDHLAKHVKTHNGGKKGSSDSCSDSEENSQGEGGAGGRSPEHPLDVKPGGLV</sequence>
<evidence type="ECO:0000256" key="11">
    <source>
        <dbReference type="ARBA" id="ARBA00038409"/>
    </source>
</evidence>
<keyword evidence="6" id="KW-0805">Transcription regulation</keyword>
<evidence type="ECO:0000256" key="8">
    <source>
        <dbReference type="ARBA" id="ARBA00023163"/>
    </source>
</evidence>
<keyword evidence="2" id="KW-0479">Metal-binding</keyword>
<keyword evidence="7" id="KW-0238">DNA-binding</keyword>
<dbReference type="PANTHER" id="PTHR23235:SF15">
    <property type="entry name" value="SP1, ISOFORM F"/>
    <property type="match status" value="1"/>
</dbReference>
<evidence type="ECO:0000313" key="15">
    <source>
        <dbReference type="EMBL" id="GBP54582.1"/>
    </source>
</evidence>
<dbReference type="SMART" id="SM00355">
    <property type="entry name" value="ZnF_C2H2"/>
    <property type="match status" value="3"/>
</dbReference>
<gene>
    <name evidence="15" type="primary">sp9</name>
    <name evidence="15" type="ORF">EVAR_33051_1</name>
</gene>
<evidence type="ECO:0000256" key="2">
    <source>
        <dbReference type="ARBA" id="ARBA00022723"/>
    </source>
</evidence>
<dbReference type="PANTHER" id="PTHR23235">
    <property type="entry name" value="KRUEPPEL-LIKE TRANSCRIPTION FACTOR"/>
    <property type="match status" value="1"/>
</dbReference>
<evidence type="ECO:0000256" key="10">
    <source>
        <dbReference type="ARBA" id="ARBA00037677"/>
    </source>
</evidence>
<evidence type="ECO:0000256" key="12">
    <source>
        <dbReference type="PROSITE-ProRule" id="PRU00042"/>
    </source>
</evidence>
<evidence type="ECO:0000256" key="5">
    <source>
        <dbReference type="ARBA" id="ARBA00022833"/>
    </source>
</evidence>
<dbReference type="GO" id="GO:0005634">
    <property type="term" value="C:nucleus"/>
    <property type="evidence" value="ECO:0007669"/>
    <property type="project" value="UniProtKB-SubCell"/>
</dbReference>
<keyword evidence="3" id="KW-0677">Repeat</keyword>
<feature type="region of interest" description="Disordered" evidence="13">
    <location>
        <begin position="275"/>
        <end position="294"/>
    </location>
</feature>
<organism evidence="15 16">
    <name type="scientific">Eumeta variegata</name>
    <name type="common">Bagworm moth</name>
    <name type="synonym">Eumeta japonica</name>
    <dbReference type="NCBI Taxonomy" id="151549"/>
    <lineage>
        <taxon>Eukaryota</taxon>
        <taxon>Metazoa</taxon>
        <taxon>Ecdysozoa</taxon>
        <taxon>Arthropoda</taxon>
        <taxon>Hexapoda</taxon>
        <taxon>Insecta</taxon>
        <taxon>Pterygota</taxon>
        <taxon>Neoptera</taxon>
        <taxon>Endopterygota</taxon>
        <taxon>Lepidoptera</taxon>
        <taxon>Glossata</taxon>
        <taxon>Ditrysia</taxon>
        <taxon>Tineoidea</taxon>
        <taxon>Psychidae</taxon>
        <taxon>Oiketicinae</taxon>
        <taxon>Eumeta</taxon>
    </lineage>
</organism>
<feature type="domain" description="C2H2-type" evidence="14">
    <location>
        <begin position="545"/>
        <end position="572"/>
    </location>
</feature>
<dbReference type="InterPro" id="IPR036236">
    <property type="entry name" value="Znf_C2H2_sf"/>
</dbReference>
<feature type="compositionally biased region" description="Low complexity" evidence="13">
    <location>
        <begin position="276"/>
        <end position="294"/>
    </location>
</feature>
<feature type="domain" description="C2H2-type" evidence="14">
    <location>
        <begin position="515"/>
        <end position="544"/>
    </location>
</feature>
<name>A0A4C1WVD0_EUMVA</name>
<dbReference type="FunFam" id="3.30.160.60:FF:000014">
    <property type="entry name" value="Transcription factor Sp3"/>
    <property type="match status" value="1"/>
</dbReference>
<comment type="function">
    <text evidence="10">Transcription factor which plays a key role in limb development. Positively regulates FGF8 expression in the apical ectodermal ridge (AER) and contributes to limb outgrowth in embryos.</text>
</comment>
<keyword evidence="16" id="KW-1185">Reference proteome</keyword>
<evidence type="ECO:0000256" key="7">
    <source>
        <dbReference type="ARBA" id="ARBA00023125"/>
    </source>
</evidence>
<protein>
    <submittedName>
        <fullName evidence="15">Transcription factor Sp9</fullName>
    </submittedName>
</protein>
<evidence type="ECO:0000313" key="16">
    <source>
        <dbReference type="Proteomes" id="UP000299102"/>
    </source>
</evidence>
<feature type="compositionally biased region" description="Basic and acidic residues" evidence="13">
    <location>
        <begin position="9"/>
        <end position="18"/>
    </location>
</feature>
<dbReference type="GO" id="GO:0008270">
    <property type="term" value="F:zinc ion binding"/>
    <property type="evidence" value="ECO:0007669"/>
    <property type="project" value="UniProtKB-KW"/>
</dbReference>
<evidence type="ECO:0000256" key="4">
    <source>
        <dbReference type="ARBA" id="ARBA00022771"/>
    </source>
</evidence>
<feature type="region of interest" description="Disordered" evidence="13">
    <location>
        <begin position="1"/>
        <end position="20"/>
    </location>
</feature>
<dbReference type="Pfam" id="PF00096">
    <property type="entry name" value="zf-C2H2"/>
    <property type="match status" value="3"/>
</dbReference>
<keyword evidence="8" id="KW-0804">Transcription</keyword>
<dbReference type="FunFam" id="3.30.160.60:FF:000026">
    <property type="entry name" value="Transcription factor Sp3"/>
    <property type="match status" value="1"/>
</dbReference>
<reference evidence="15 16" key="1">
    <citation type="journal article" date="2019" name="Commun. Biol.">
        <title>The bagworm genome reveals a unique fibroin gene that provides high tensile strength.</title>
        <authorList>
            <person name="Kono N."/>
            <person name="Nakamura H."/>
            <person name="Ohtoshi R."/>
            <person name="Tomita M."/>
            <person name="Numata K."/>
            <person name="Arakawa K."/>
        </authorList>
    </citation>
    <scope>NUCLEOTIDE SEQUENCE [LARGE SCALE GENOMIC DNA]</scope>
</reference>
<dbReference type="SUPFAM" id="SSF57667">
    <property type="entry name" value="beta-beta-alpha zinc fingers"/>
    <property type="match status" value="2"/>
</dbReference>
<dbReference type="PROSITE" id="PS50157">
    <property type="entry name" value="ZINC_FINGER_C2H2_2"/>
    <property type="match status" value="3"/>
</dbReference>
<dbReference type="PROSITE" id="PS00028">
    <property type="entry name" value="ZINC_FINGER_C2H2_1"/>
    <property type="match status" value="3"/>
</dbReference>
<evidence type="ECO:0000259" key="14">
    <source>
        <dbReference type="PROSITE" id="PS50157"/>
    </source>
</evidence>
<dbReference type="GO" id="GO:0000978">
    <property type="term" value="F:RNA polymerase II cis-regulatory region sequence-specific DNA binding"/>
    <property type="evidence" value="ECO:0007669"/>
    <property type="project" value="TreeGrafter"/>
</dbReference>